<dbReference type="Pfam" id="PF00089">
    <property type="entry name" value="Trypsin"/>
    <property type="match status" value="1"/>
</dbReference>
<dbReference type="InterPro" id="IPR051487">
    <property type="entry name" value="Ser/Thr_Proteases_Immune/Dev"/>
</dbReference>
<dbReference type="EMBL" id="OB660986">
    <property type="protein sequence ID" value="CAD7226956.1"/>
    <property type="molecule type" value="Genomic_DNA"/>
</dbReference>
<dbReference type="InterPro" id="IPR043504">
    <property type="entry name" value="Peptidase_S1_PA_chymotrypsin"/>
</dbReference>
<dbReference type="InterPro" id="IPR009003">
    <property type="entry name" value="Peptidase_S1_PA"/>
</dbReference>
<feature type="compositionally biased region" description="Basic residues" evidence="3">
    <location>
        <begin position="220"/>
        <end position="233"/>
    </location>
</feature>
<keyword evidence="1" id="KW-1015">Disulfide bond</keyword>
<dbReference type="SUPFAM" id="SSF50494">
    <property type="entry name" value="Trypsin-like serine proteases"/>
    <property type="match status" value="1"/>
</dbReference>
<gene>
    <name evidence="4" type="ORF">CTOB1V02_LOCUS4867</name>
</gene>
<comment type="similarity">
    <text evidence="2">Belongs to the peptidase S1 family. CLIP subfamily.</text>
</comment>
<feature type="compositionally biased region" description="Basic residues" evidence="3">
    <location>
        <begin position="176"/>
        <end position="186"/>
    </location>
</feature>
<dbReference type="CDD" id="cd00190">
    <property type="entry name" value="Tryp_SPc"/>
    <property type="match status" value="1"/>
</dbReference>
<dbReference type="InterPro" id="IPR001314">
    <property type="entry name" value="Peptidase_S1A"/>
</dbReference>
<dbReference type="GO" id="GO:0006508">
    <property type="term" value="P:proteolysis"/>
    <property type="evidence" value="ECO:0007669"/>
    <property type="project" value="InterPro"/>
</dbReference>
<dbReference type="PANTHER" id="PTHR24256">
    <property type="entry name" value="TRYPTASE-RELATED"/>
    <property type="match status" value="1"/>
</dbReference>
<reference evidence="4" key="1">
    <citation type="submission" date="2020-11" db="EMBL/GenBank/DDBJ databases">
        <authorList>
            <person name="Tran Van P."/>
        </authorList>
    </citation>
    <scope>NUCLEOTIDE SEQUENCE</scope>
</reference>
<feature type="region of interest" description="Disordered" evidence="3">
    <location>
        <begin position="172"/>
        <end position="198"/>
    </location>
</feature>
<protein>
    <submittedName>
        <fullName evidence="4">Uncharacterized protein</fullName>
    </submittedName>
</protein>
<name>A0A7R8ZMF7_9CRUS</name>
<dbReference type="SMART" id="SM00020">
    <property type="entry name" value="Tryp_SPc"/>
    <property type="match status" value="1"/>
</dbReference>
<feature type="compositionally biased region" description="Basic and acidic residues" evidence="3">
    <location>
        <begin position="238"/>
        <end position="251"/>
    </location>
</feature>
<dbReference type="AlphaFoldDB" id="A0A7R8ZMF7"/>
<dbReference type="GO" id="GO:0004252">
    <property type="term" value="F:serine-type endopeptidase activity"/>
    <property type="evidence" value="ECO:0007669"/>
    <property type="project" value="InterPro"/>
</dbReference>
<evidence type="ECO:0000256" key="1">
    <source>
        <dbReference type="ARBA" id="ARBA00023157"/>
    </source>
</evidence>
<evidence type="ECO:0000313" key="4">
    <source>
        <dbReference type="EMBL" id="CAD7226956.1"/>
    </source>
</evidence>
<dbReference type="FunFam" id="2.40.10.10:FF:000068">
    <property type="entry name" value="transmembrane protease serine 2"/>
    <property type="match status" value="1"/>
</dbReference>
<accession>A0A7R8ZMF7</accession>
<dbReference type="PRINTS" id="PR00722">
    <property type="entry name" value="CHYMOTRYPSIN"/>
</dbReference>
<sequence>MVDMEGHGMVTLDMGTHPMDMDGNRTVMVDIKGHGMVTVDTDTHPIDMDGNRTVMVDMEGHGMVTLDTDTHPIDMGGNRTATAGMGTHPMDMDGNAPDTILEVAPDTILEVAPDTILEVAPDTREKKEEVTLSCCTIVGGGYASGFPAFDDYGSYGRRGKFGAYDYYDYDDGYGRGRGRQARRRGHRNDGYGDDIYPDDYSYEESSEEYFDYEDYGGRGGGRRGGRGRHRGRGNRNNGRQEHKAGNNRRNEPTPQVVTVPVPIAGYPDTNQAFRQIQLPLAVPSAFGRAAQPLQPFDVTTLNDLGSSQTTSQQQVVPYAPWQVPLALRTGYQNSQAQTTGLIQEPPGAVLSSLLRSQGPTTTQFQQIPSYEPQQQTLFPSYFTPQPLQNPPNFQPTQPGRLLPGLSVSNYRLRSEDFSHGPGYPGEGYAGESYPGEGYAGEGYAGEGYAGEGYPGQGYPGRGFPGGSYPGQGYPHSIQGYPPGDGYPPREYPLSPPRLIRPGGVPVPHPFASGRSLGGIEEGLPAARAIGPDQKDSCGIQMFSSIGYGRISVGFNNQGQVKQGEFPWHCPIIEVNTSQGNNYKPQLRYICGSSLVTEEHVVTAADCVDGLNANNLMVICGDIVLNSNRGEQHPKVIKAVENITMHGSFDSATKKNDVAVLKLKTPIDLANNPHIGTICLPGTFGANADITSDYEFCFLPGYGSMTYNADKKENHHVLLKATMVPLNKNQCHRQLTNAVPLNANFRLLDNTVCYAGRYGEDACKADAGGGLACGVSVAPNENCAGCPPLRFILAGVFSWSASCGLNTPAVFTDITATTIRNFIIDACD</sequence>
<organism evidence="4">
    <name type="scientific">Cyprideis torosa</name>
    <dbReference type="NCBI Taxonomy" id="163714"/>
    <lineage>
        <taxon>Eukaryota</taxon>
        <taxon>Metazoa</taxon>
        <taxon>Ecdysozoa</taxon>
        <taxon>Arthropoda</taxon>
        <taxon>Crustacea</taxon>
        <taxon>Oligostraca</taxon>
        <taxon>Ostracoda</taxon>
        <taxon>Podocopa</taxon>
        <taxon>Podocopida</taxon>
        <taxon>Cytherocopina</taxon>
        <taxon>Cytheroidea</taxon>
        <taxon>Cytherideidae</taxon>
        <taxon>Cyprideis</taxon>
    </lineage>
</organism>
<dbReference type="PROSITE" id="PS50240">
    <property type="entry name" value="TRYPSIN_DOM"/>
    <property type="match status" value="1"/>
</dbReference>
<dbReference type="Gene3D" id="2.40.10.10">
    <property type="entry name" value="Trypsin-like serine proteases"/>
    <property type="match status" value="2"/>
</dbReference>
<feature type="region of interest" description="Disordered" evidence="3">
    <location>
        <begin position="211"/>
        <end position="255"/>
    </location>
</feature>
<evidence type="ECO:0000256" key="2">
    <source>
        <dbReference type="ARBA" id="ARBA00024195"/>
    </source>
</evidence>
<evidence type="ECO:0000256" key="3">
    <source>
        <dbReference type="SAM" id="MobiDB-lite"/>
    </source>
</evidence>
<dbReference type="OrthoDB" id="6261922at2759"/>
<proteinExistence type="inferred from homology"/>
<dbReference type="InterPro" id="IPR001254">
    <property type="entry name" value="Trypsin_dom"/>
</dbReference>